<keyword evidence="2" id="KW-1185">Reference proteome</keyword>
<protein>
    <submittedName>
        <fullName evidence="1">Uncharacterized protein</fullName>
    </submittedName>
</protein>
<dbReference type="AlphaFoldDB" id="A0A327RW76"/>
<dbReference type="Proteomes" id="UP000248987">
    <property type="component" value="Unassembled WGS sequence"/>
</dbReference>
<sequence length="43" mass="5368">METTLHYTFKRRSQNYFDWLLNTIKSEKYHMAESLIVDWKDLD</sequence>
<evidence type="ECO:0000313" key="1">
    <source>
        <dbReference type="EMBL" id="RAJ19743.1"/>
    </source>
</evidence>
<evidence type="ECO:0000313" key="2">
    <source>
        <dbReference type="Proteomes" id="UP000248987"/>
    </source>
</evidence>
<comment type="caution">
    <text evidence="1">The sequence shown here is derived from an EMBL/GenBank/DDBJ whole genome shotgun (WGS) entry which is preliminary data.</text>
</comment>
<dbReference type="RefSeq" id="WP_262510714.1">
    <property type="nucleotide sequence ID" value="NZ_LZRN01000035.1"/>
</dbReference>
<name>A0A327RW76_9FLAO</name>
<organism evidence="1 2">
    <name type="scientific">Gelidibacter algens</name>
    <dbReference type="NCBI Taxonomy" id="49280"/>
    <lineage>
        <taxon>Bacteria</taxon>
        <taxon>Pseudomonadati</taxon>
        <taxon>Bacteroidota</taxon>
        <taxon>Flavobacteriia</taxon>
        <taxon>Flavobacteriales</taxon>
        <taxon>Flavobacteriaceae</taxon>
        <taxon>Gelidibacter</taxon>
    </lineage>
</organism>
<gene>
    <name evidence="1" type="ORF">LX77_03486</name>
</gene>
<accession>A0A327RW76</accession>
<reference evidence="1 2" key="1">
    <citation type="submission" date="2018-06" db="EMBL/GenBank/DDBJ databases">
        <title>Genomic Encyclopedia of Archaeal and Bacterial Type Strains, Phase II (KMG-II): from individual species to whole genera.</title>
        <authorList>
            <person name="Goeker M."/>
        </authorList>
    </citation>
    <scope>NUCLEOTIDE SEQUENCE [LARGE SCALE GENOMIC DNA]</scope>
    <source>
        <strain evidence="1 2">DSM 12408</strain>
    </source>
</reference>
<proteinExistence type="predicted"/>
<dbReference type="EMBL" id="QLLQ01000020">
    <property type="protein sequence ID" value="RAJ19743.1"/>
    <property type="molecule type" value="Genomic_DNA"/>
</dbReference>